<dbReference type="SUPFAM" id="SSF52540">
    <property type="entry name" value="P-loop containing nucleoside triphosphate hydrolases"/>
    <property type="match status" value="1"/>
</dbReference>
<keyword evidence="2" id="KW-0813">Transport</keyword>
<dbReference type="Pfam" id="PF00005">
    <property type="entry name" value="ABC_tran"/>
    <property type="match status" value="1"/>
</dbReference>
<dbReference type="InterPro" id="IPR017871">
    <property type="entry name" value="ABC_transporter-like_CS"/>
</dbReference>
<evidence type="ECO:0000256" key="3">
    <source>
        <dbReference type="ARBA" id="ARBA00022741"/>
    </source>
</evidence>
<keyword evidence="7" id="KW-1185">Reference proteome</keyword>
<dbReference type="AlphaFoldDB" id="K6WFT1"/>
<dbReference type="Gene3D" id="3.40.50.300">
    <property type="entry name" value="P-loop containing nucleotide triphosphate hydrolases"/>
    <property type="match status" value="1"/>
</dbReference>
<dbReference type="GO" id="GO:0005524">
    <property type="term" value="F:ATP binding"/>
    <property type="evidence" value="ECO:0007669"/>
    <property type="project" value="UniProtKB-KW"/>
</dbReference>
<dbReference type="InterPro" id="IPR050319">
    <property type="entry name" value="ABC_transp_ATP-bind"/>
</dbReference>
<dbReference type="SMART" id="SM00382">
    <property type="entry name" value="AAA"/>
    <property type="match status" value="1"/>
</dbReference>
<dbReference type="InterPro" id="IPR003439">
    <property type="entry name" value="ABC_transporter-like_ATP-bd"/>
</dbReference>
<evidence type="ECO:0000256" key="1">
    <source>
        <dbReference type="ARBA" id="ARBA00005417"/>
    </source>
</evidence>
<proteinExistence type="inferred from homology"/>
<dbReference type="PANTHER" id="PTHR43776:SF7">
    <property type="entry name" value="D,D-DIPEPTIDE TRANSPORT ATP-BINDING PROTEIN DDPF-RELATED"/>
    <property type="match status" value="1"/>
</dbReference>
<dbReference type="CDD" id="cd03257">
    <property type="entry name" value="ABC_NikE_OppD_transporters"/>
    <property type="match status" value="1"/>
</dbReference>
<evidence type="ECO:0000256" key="4">
    <source>
        <dbReference type="ARBA" id="ARBA00022840"/>
    </source>
</evidence>
<evidence type="ECO:0000313" key="6">
    <source>
        <dbReference type="EMBL" id="GAB91032.1"/>
    </source>
</evidence>
<dbReference type="Proteomes" id="UP000008363">
    <property type="component" value="Unassembled WGS sequence"/>
</dbReference>
<dbReference type="GO" id="GO:0055085">
    <property type="term" value="P:transmembrane transport"/>
    <property type="evidence" value="ECO:0007669"/>
    <property type="project" value="UniProtKB-ARBA"/>
</dbReference>
<dbReference type="STRING" id="1108045.GORHZ_121_00250"/>
<dbReference type="PANTHER" id="PTHR43776">
    <property type="entry name" value="TRANSPORT ATP-BINDING PROTEIN"/>
    <property type="match status" value="1"/>
</dbReference>
<protein>
    <submittedName>
        <fullName evidence="6">Putative peptide ABC transporter ATP-binding protein</fullName>
    </submittedName>
</protein>
<evidence type="ECO:0000313" key="7">
    <source>
        <dbReference type="Proteomes" id="UP000008363"/>
    </source>
</evidence>
<keyword evidence="4 6" id="KW-0067">ATP-binding</keyword>
<dbReference type="GO" id="GO:0016887">
    <property type="term" value="F:ATP hydrolysis activity"/>
    <property type="evidence" value="ECO:0007669"/>
    <property type="project" value="InterPro"/>
</dbReference>
<dbReference type="InterPro" id="IPR027417">
    <property type="entry name" value="P-loop_NTPase"/>
</dbReference>
<sequence>MSTVIEVVDVRKTYGRHVTALDGVTAMFESGRSVGIVGESGSGKSSLGRMLVGLSTPTSGQVLVNGRDLRQLRRRSLRLEFLRAVQQVAQDTTTTFDPRHTVREAVRTPAQILGGMDKAAADDAVDAIVEELGIGAELVDRYPHELSGGQRQRLSIARSLIVRPDILICDEAVSALDVSAQAVVLNVLKQYVRSHSLGLVFISHGLPATAFITDELLVMNAGVVVEEGDTATVLGEPSHAYTRQLVEAFRTVETAAA</sequence>
<dbReference type="PROSITE" id="PS50893">
    <property type="entry name" value="ABC_TRANSPORTER_2"/>
    <property type="match status" value="1"/>
</dbReference>
<comment type="similarity">
    <text evidence="1">Belongs to the ABC transporter superfamily.</text>
</comment>
<reference evidence="6 7" key="1">
    <citation type="submission" date="2012-08" db="EMBL/GenBank/DDBJ databases">
        <title>Whole genome shotgun sequence of Gordonia rhizosphera NBRC 16068.</title>
        <authorList>
            <person name="Takarada H."/>
            <person name="Isaki S."/>
            <person name="Hosoyama A."/>
            <person name="Tsuchikane K."/>
            <person name="Katsumata H."/>
            <person name="Baba S."/>
            <person name="Ohji S."/>
            <person name="Yamazaki S."/>
            <person name="Fujita N."/>
        </authorList>
    </citation>
    <scope>NUCLEOTIDE SEQUENCE [LARGE SCALE GENOMIC DNA]</scope>
    <source>
        <strain evidence="6 7">NBRC 16068</strain>
    </source>
</reference>
<evidence type="ECO:0000256" key="2">
    <source>
        <dbReference type="ARBA" id="ARBA00022448"/>
    </source>
</evidence>
<comment type="caution">
    <text evidence="6">The sequence shown here is derived from an EMBL/GenBank/DDBJ whole genome shotgun (WGS) entry which is preliminary data.</text>
</comment>
<evidence type="ECO:0000259" key="5">
    <source>
        <dbReference type="PROSITE" id="PS50893"/>
    </source>
</evidence>
<dbReference type="RefSeq" id="WP_006334286.1">
    <property type="nucleotide sequence ID" value="NZ_BAHC01000121.1"/>
</dbReference>
<dbReference type="PROSITE" id="PS00211">
    <property type="entry name" value="ABC_TRANSPORTER_1"/>
    <property type="match status" value="1"/>
</dbReference>
<dbReference type="eggNOG" id="COG4608">
    <property type="taxonomic scope" value="Bacteria"/>
</dbReference>
<keyword evidence="3" id="KW-0547">Nucleotide-binding</keyword>
<feature type="domain" description="ABC transporter" evidence="5">
    <location>
        <begin position="5"/>
        <end position="246"/>
    </location>
</feature>
<accession>K6WFT1</accession>
<name>K6WFT1_9ACTN</name>
<dbReference type="EMBL" id="BAHC01000121">
    <property type="protein sequence ID" value="GAB91032.1"/>
    <property type="molecule type" value="Genomic_DNA"/>
</dbReference>
<organism evidence="6 7">
    <name type="scientific">Gordonia rhizosphera NBRC 16068</name>
    <dbReference type="NCBI Taxonomy" id="1108045"/>
    <lineage>
        <taxon>Bacteria</taxon>
        <taxon>Bacillati</taxon>
        <taxon>Actinomycetota</taxon>
        <taxon>Actinomycetes</taxon>
        <taxon>Mycobacteriales</taxon>
        <taxon>Gordoniaceae</taxon>
        <taxon>Gordonia</taxon>
    </lineage>
</organism>
<gene>
    <name evidence="6" type="ORF">GORHZ_121_00250</name>
</gene>
<dbReference type="InterPro" id="IPR003593">
    <property type="entry name" value="AAA+_ATPase"/>
</dbReference>
<dbReference type="OrthoDB" id="8036461at2"/>